<feature type="compositionally biased region" description="Low complexity" evidence="1">
    <location>
        <begin position="32"/>
        <end position="42"/>
    </location>
</feature>
<evidence type="ECO:0000256" key="1">
    <source>
        <dbReference type="SAM" id="MobiDB-lite"/>
    </source>
</evidence>
<keyword evidence="4" id="KW-1185">Reference proteome</keyword>
<sequence length="309" mass="34880">MNSTNLLGFTIKRAAAIRDGRRIDDSDDDDGSSISSLQDSIFSSASDPGTDVTVDIRTITFRVKYPRIFFVIPSRVFQCKKDFPVPFHDRHVAKFAEGLTGPFFNDILRSRGWIALTYHCPLNNMWRHQGVLHPCTGYSSYHEEPGRLFEYVSSWSPLYIDIHLETRRPMISELIKLPELPWIAKISGFPWEDYFKVVEKELVSMSREAEGIASILSSSVCFTFGPSVLQVLDAKMGAWYSFICVGFGETLMQGIFFGLLVMASTGNKSGLRVFTLILFLDTVFWFAECAGVLGSWEAAGRRGVHVRWA</sequence>
<feature type="transmembrane region" description="Helical" evidence="2">
    <location>
        <begin position="238"/>
        <end position="261"/>
    </location>
</feature>
<feature type="transmembrane region" description="Helical" evidence="2">
    <location>
        <begin position="273"/>
        <end position="296"/>
    </location>
</feature>
<gene>
    <name evidence="3" type="ORF">TWF481_005084</name>
</gene>
<keyword evidence="2" id="KW-0812">Transmembrane</keyword>
<comment type="caution">
    <text evidence="3">The sequence shown here is derived from an EMBL/GenBank/DDBJ whole genome shotgun (WGS) entry which is preliminary data.</text>
</comment>
<feature type="region of interest" description="Disordered" evidence="1">
    <location>
        <begin position="22"/>
        <end position="42"/>
    </location>
</feature>
<evidence type="ECO:0000256" key="2">
    <source>
        <dbReference type="SAM" id="Phobius"/>
    </source>
</evidence>
<keyword evidence="2" id="KW-0472">Membrane</keyword>
<reference evidence="3 4" key="1">
    <citation type="submission" date="2023-08" db="EMBL/GenBank/DDBJ databases">
        <authorList>
            <person name="Palmer J.M."/>
        </authorList>
    </citation>
    <scope>NUCLEOTIDE SEQUENCE [LARGE SCALE GENOMIC DNA]</scope>
    <source>
        <strain evidence="3 4">TWF481</strain>
    </source>
</reference>
<proteinExistence type="predicted"/>
<keyword evidence="2" id="KW-1133">Transmembrane helix</keyword>
<dbReference type="AlphaFoldDB" id="A0AAV9WCT2"/>
<organism evidence="3 4">
    <name type="scientific">Arthrobotrys musiformis</name>
    <dbReference type="NCBI Taxonomy" id="47236"/>
    <lineage>
        <taxon>Eukaryota</taxon>
        <taxon>Fungi</taxon>
        <taxon>Dikarya</taxon>
        <taxon>Ascomycota</taxon>
        <taxon>Pezizomycotina</taxon>
        <taxon>Orbiliomycetes</taxon>
        <taxon>Orbiliales</taxon>
        <taxon>Orbiliaceae</taxon>
        <taxon>Arthrobotrys</taxon>
    </lineage>
</organism>
<name>A0AAV9WCT2_9PEZI</name>
<accession>A0AAV9WCT2</accession>
<evidence type="ECO:0000313" key="4">
    <source>
        <dbReference type="Proteomes" id="UP001370758"/>
    </source>
</evidence>
<dbReference type="Proteomes" id="UP001370758">
    <property type="component" value="Unassembled WGS sequence"/>
</dbReference>
<dbReference type="EMBL" id="JAVHJL010000003">
    <property type="protein sequence ID" value="KAK6506628.1"/>
    <property type="molecule type" value="Genomic_DNA"/>
</dbReference>
<evidence type="ECO:0000313" key="3">
    <source>
        <dbReference type="EMBL" id="KAK6506628.1"/>
    </source>
</evidence>
<protein>
    <submittedName>
        <fullName evidence="3">Uncharacterized protein</fullName>
    </submittedName>
</protein>